<keyword evidence="3 7" id="KW-0808">Transferase</keyword>
<gene>
    <name evidence="7" type="ORF">DXH78_02725</name>
</gene>
<dbReference type="Pfam" id="PF02353">
    <property type="entry name" value="CMAS"/>
    <property type="match status" value="1"/>
</dbReference>
<dbReference type="InterPro" id="IPR050723">
    <property type="entry name" value="CFA/CMAS"/>
</dbReference>
<dbReference type="InterPro" id="IPR003333">
    <property type="entry name" value="CMAS"/>
</dbReference>
<reference evidence="8" key="1">
    <citation type="submission" date="2018-08" db="EMBL/GenBank/DDBJ databases">
        <authorList>
            <person name="Kim S.-J."/>
            <person name="Jung G.-Y."/>
        </authorList>
    </citation>
    <scope>NUCLEOTIDE SEQUENCE [LARGE SCALE GENOMIC DNA]</scope>
    <source>
        <strain evidence="8">GY_H</strain>
    </source>
</reference>
<name>A0A371B835_9BRAD</name>
<evidence type="ECO:0000313" key="7">
    <source>
        <dbReference type="EMBL" id="RDV03593.1"/>
    </source>
</evidence>
<keyword evidence="4" id="KW-0949">S-adenosyl-L-methionine</keyword>
<keyword evidence="2 7" id="KW-0489">Methyltransferase</keyword>
<comment type="caution">
    <text evidence="7">The sequence shown here is derived from an EMBL/GenBank/DDBJ whole genome shotgun (WGS) entry which is preliminary data.</text>
</comment>
<evidence type="ECO:0000256" key="4">
    <source>
        <dbReference type="ARBA" id="ARBA00022691"/>
    </source>
</evidence>
<evidence type="ECO:0000256" key="3">
    <source>
        <dbReference type="ARBA" id="ARBA00022679"/>
    </source>
</evidence>
<evidence type="ECO:0000313" key="8">
    <source>
        <dbReference type="Proteomes" id="UP000263993"/>
    </source>
</evidence>
<dbReference type="GO" id="GO:0008610">
    <property type="term" value="P:lipid biosynthetic process"/>
    <property type="evidence" value="ECO:0007669"/>
    <property type="project" value="InterPro"/>
</dbReference>
<keyword evidence="5" id="KW-0443">Lipid metabolism</keyword>
<comment type="similarity">
    <text evidence="1">Belongs to the CFA/CMAS family.</text>
</comment>
<dbReference type="CDD" id="cd02440">
    <property type="entry name" value="AdoMet_MTases"/>
    <property type="match status" value="1"/>
</dbReference>
<dbReference type="PANTHER" id="PTHR43667:SF2">
    <property type="entry name" value="FATTY ACID C-METHYL TRANSFERASE"/>
    <property type="match status" value="1"/>
</dbReference>
<dbReference type="EMBL" id="QRGO01000001">
    <property type="protein sequence ID" value="RDV03593.1"/>
    <property type="molecule type" value="Genomic_DNA"/>
</dbReference>
<evidence type="ECO:0000256" key="2">
    <source>
        <dbReference type="ARBA" id="ARBA00022603"/>
    </source>
</evidence>
<protein>
    <submittedName>
        <fullName evidence="7">Class I SAM-dependent methyltransferase</fullName>
    </submittedName>
</protein>
<dbReference type="GO" id="GO:0008168">
    <property type="term" value="F:methyltransferase activity"/>
    <property type="evidence" value="ECO:0007669"/>
    <property type="project" value="UniProtKB-KW"/>
</dbReference>
<dbReference type="InterPro" id="IPR029063">
    <property type="entry name" value="SAM-dependent_MTases_sf"/>
</dbReference>
<accession>A0A371B835</accession>
<dbReference type="Gene3D" id="3.40.50.150">
    <property type="entry name" value="Vaccinia Virus protein VP39"/>
    <property type="match status" value="1"/>
</dbReference>
<evidence type="ECO:0000256" key="1">
    <source>
        <dbReference type="ARBA" id="ARBA00010815"/>
    </source>
</evidence>
<sequence>MTDLTSDVARAIQAPAAHASRPRRVPFFSRQLQRLLAQVTYGDITIVLPNGETLRRQASSPGPSAKLVIRRWRAIWRLINGGELGFAEAYIAGDWWTPNLAAFLEFGARNDTGMPHAISGSLVHRLIVRLRHLRNRNTRRGSRRNIAAHYDLGNAFYKLWLDRGMQYSAALFTDNDQTLEAAQNAKLARILQLLDISGGERVLEIGCGWGALMDRLTSHCDVTGITLSAEQLAFTRDRIAGAPNAQARLQDYRDIAETFDRIVSIEMIEAVGERYWPVYFEKLRSALEPGGTVLLQAITIDVARFDKYRQQPDFIQRYIFPGGVLPTVDIIRQQAAGAGLELTIHQPFGSSYAQTLAIWRERFLMAWPQIKQLGFDDRFKRMWHYYLCYCEAGFRSGAIDVGFFKFKPAVADAARCGQFMTAPAASVSAARAEKSSVRIAP</sequence>
<dbReference type="RefSeq" id="WP_115515619.1">
    <property type="nucleotide sequence ID" value="NZ_QRGO01000001.1"/>
</dbReference>
<dbReference type="OrthoDB" id="9782855at2"/>
<evidence type="ECO:0000256" key="5">
    <source>
        <dbReference type="ARBA" id="ARBA00023098"/>
    </source>
</evidence>
<dbReference type="PANTHER" id="PTHR43667">
    <property type="entry name" value="CYCLOPROPANE-FATTY-ACYL-PHOSPHOLIPID SYNTHASE"/>
    <property type="match status" value="1"/>
</dbReference>
<keyword evidence="8" id="KW-1185">Reference proteome</keyword>
<dbReference type="SUPFAM" id="SSF53335">
    <property type="entry name" value="S-adenosyl-L-methionine-dependent methyltransferases"/>
    <property type="match status" value="1"/>
</dbReference>
<feature type="active site" evidence="6">
    <location>
        <position position="390"/>
    </location>
</feature>
<dbReference type="AlphaFoldDB" id="A0A371B835"/>
<organism evidence="7 8">
    <name type="scientific">Undibacter mobilis</name>
    <dbReference type="NCBI Taxonomy" id="2292256"/>
    <lineage>
        <taxon>Bacteria</taxon>
        <taxon>Pseudomonadati</taxon>
        <taxon>Pseudomonadota</taxon>
        <taxon>Alphaproteobacteria</taxon>
        <taxon>Hyphomicrobiales</taxon>
        <taxon>Nitrobacteraceae</taxon>
        <taxon>Undibacter</taxon>
    </lineage>
</organism>
<proteinExistence type="inferred from homology"/>
<dbReference type="Proteomes" id="UP000263993">
    <property type="component" value="Unassembled WGS sequence"/>
</dbReference>
<dbReference type="PIRSF" id="PIRSF003085">
    <property type="entry name" value="CMAS"/>
    <property type="match status" value="1"/>
</dbReference>
<evidence type="ECO:0000256" key="6">
    <source>
        <dbReference type="PIRSR" id="PIRSR003085-1"/>
    </source>
</evidence>
<dbReference type="GO" id="GO:0032259">
    <property type="term" value="P:methylation"/>
    <property type="evidence" value="ECO:0007669"/>
    <property type="project" value="UniProtKB-KW"/>
</dbReference>